<feature type="transmembrane region" description="Helical" evidence="1">
    <location>
        <begin position="6"/>
        <end position="26"/>
    </location>
</feature>
<dbReference type="AlphaFoldDB" id="A0A9P2G6Z4"/>
<dbReference type="EMBL" id="ACSJ01000007">
    <property type="protein sequence ID" value="EES91085.1"/>
    <property type="molecule type" value="Genomic_DNA"/>
</dbReference>
<evidence type="ECO:0000313" key="2">
    <source>
        <dbReference type="EMBL" id="EES91085.1"/>
    </source>
</evidence>
<reference evidence="2 3" key="1">
    <citation type="submission" date="2009-10" db="EMBL/GenBank/DDBJ databases">
        <authorList>
            <person name="Shrivastava S."/>
            <person name="Brinkac L.B."/>
            <person name="Brown J.L."/>
            <person name="Bruce D.B."/>
            <person name="Detter C."/>
            <person name="Green L.D."/>
            <person name="Munk C.A."/>
            <person name="Rogers Y.C."/>
            <person name="Tapia R."/>
            <person name="Saunders E.S."/>
            <person name="Sims D.R."/>
            <person name="Smith L.A."/>
            <person name="Smith T.J."/>
            <person name="Sutton G."/>
            <person name="Brettin T."/>
        </authorList>
    </citation>
    <scope>NUCLEOTIDE SEQUENCE [LARGE SCALE GENOMIC DNA]</scope>
    <source>
        <strain evidence="3">D str. 1873</strain>
    </source>
</reference>
<dbReference type="Proteomes" id="UP000006160">
    <property type="component" value="Unassembled WGS sequence"/>
</dbReference>
<proteinExistence type="predicted"/>
<protein>
    <submittedName>
        <fullName evidence="2">Uncharacterized protein</fullName>
    </submittedName>
</protein>
<dbReference type="RefSeq" id="WP_003375619.1">
    <property type="nucleotide sequence ID" value="NZ_ACSJ01000007.1"/>
</dbReference>
<comment type="caution">
    <text evidence="2">The sequence shown here is derived from an EMBL/GenBank/DDBJ whole genome shotgun (WGS) entry which is preliminary data.</text>
</comment>
<name>A0A9P2G6Z4_CLOBO</name>
<evidence type="ECO:0000256" key="1">
    <source>
        <dbReference type="SAM" id="Phobius"/>
    </source>
</evidence>
<keyword evidence="1" id="KW-0472">Membrane</keyword>
<dbReference type="GeneID" id="66319340"/>
<sequence length="135" mass="16150">MRRYKILLIVIVFCVIVGLFQVNLNLNRQIYKSIVKNISYNNSKYKNNKDYYDLDDMVEVLSYPQKYDVKSDTTIPKIRVLFQKKPFDFRVDTDKYMFFINGNVISNFKLNTKNKLSNLKFHFFKIGKNIKNIVP</sequence>
<evidence type="ECO:0000313" key="3">
    <source>
        <dbReference type="Proteomes" id="UP000006160"/>
    </source>
</evidence>
<keyword evidence="1" id="KW-1133">Transmembrane helix</keyword>
<keyword evidence="1" id="KW-0812">Transmembrane</keyword>
<gene>
    <name evidence="2" type="ORF">CLG_B0633</name>
</gene>
<organism evidence="2 3">
    <name type="scientific">Clostridium botulinum D str. 1873</name>
    <dbReference type="NCBI Taxonomy" id="592027"/>
    <lineage>
        <taxon>Bacteria</taxon>
        <taxon>Bacillati</taxon>
        <taxon>Bacillota</taxon>
        <taxon>Clostridia</taxon>
        <taxon>Eubacteriales</taxon>
        <taxon>Clostridiaceae</taxon>
        <taxon>Clostridium</taxon>
    </lineage>
</organism>
<accession>A0A9P2G6Z4</accession>